<dbReference type="InterPro" id="IPR042104">
    <property type="entry name" value="PKS_dehydratase_sf"/>
</dbReference>
<dbReference type="EMBL" id="JBHTHX010002179">
    <property type="protein sequence ID" value="MFD0890039.1"/>
    <property type="molecule type" value="Genomic_DNA"/>
</dbReference>
<dbReference type="InterPro" id="IPR020807">
    <property type="entry name" value="PKS_DH"/>
</dbReference>
<dbReference type="InterPro" id="IPR050091">
    <property type="entry name" value="PKS_NRPS_Biosynth_Enz"/>
</dbReference>
<keyword evidence="2" id="KW-0597">Phosphoprotein</keyword>
<dbReference type="Proteomes" id="UP001597024">
    <property type="component" value="Unassembled WGS sequence"/>
</dbReference>
<organism evidence="5 6">
    <name type="scientific">Streptosporangium algeriense</name>
    <dbReference type="NCBI Taxonomy" id="1682748"/>
    <lineage>
        <taxon>Bacteria</taxon>
        <taxon>Bacillati</taxon>
        <taxon>Actinomycetota</taxon>
        <taxon>Actinomycetes</taxon>
        <taxon>Streptosporangiales</taxon>
        <taxon>Streptosporangiaceae</taxon>
        <taxon>Streptosporangium</taxon>
    </lineage>
</organism>
<keyword evidence="5" id="KW-0808">Transferase</keyword>
<feature type="non-terminal residue" evidence="5">
    <location>
        <position position="358"/>
    </location>
</feature>
<dbReference type="SUPFAM" id="SSF52151">
    <property type="entry name" value="FabD/lysophospholipase-like"/>
    <property type="match status" value="1"/>
</dbReference>
<dbReference type="Gene3D" id="3.30.70.3290">
    <property type="match status" value="1"/>
</dbReference>
<comment type="caution">
    <text evidence="5">The sequence shown here is derived from an EMBL/GenBank/DDBJ whole genome shotgun (WGS) entry which is preliminary data.</text>
</comment>
<evidence type="ECO:0000256" key="2">
    <source>
        <dbReference type="ARBA" id="ARBA00022553"/>
    </source>
</evidence>
<dbReference type="SMART" id="SM00826">
    <property type="entry name" value="PKS_DH"/>
    <property type="match status" value="1"/>
</dbReference>
<dbReference type="SUPFAM" id="SSF55048">
    <property type="entry name" value="Probable ACP-binding domain of malonyl-CoA ACP transacylase"/>
    <property type="match status" value="1"/>
</dbReference>
<dbReference type="Pfam" id="PF21089">
    <property type="entry name" value="PKS_DH_N"/>
    <property type="match status" value="1"/>
</dbReference>
<evidence type="ECO:0000313" key="5">
    <source>
        <dbReference type="EMBL" id="MFD0890039.1"/>
    </source>
</evidence>
<name>A0ABW3E3L8_9ACTN</name>
<dbReference type="Gene3D" id="3.40.366.10">
    <property type="entry name" value="Malonyl-Coenzyme A Acyl Carrier Protein, domain 2"/>
    <property type="match status" value="1"/>
</dbReference>
<comment type="caution">
    <text evidence="3">Lacks conserved residue(s) required for the propagation of feature annotation.</text>
</comment>
<dbReference type="Gene3D" id="3.10.129.110">
    <property type="entry name" value="Polyketide synthase dehydratase"/>
    <property type="match status" value="1"/>
</dbReference>
<gene>
    <name evidence="5" type="ORF">ACFQ08_36315</name>
</gene>
<feature type="domain" description="PKS/mFAS DH" evidence="4">
    <location>
        <begin position="255"/>
        <end position="358"/>
    </location>
</feature>
<keyword evidence="5" id="KW-0012">Acyltransferase</keyword>
<dbReference type="PANTHER" id="PTHR43775:SF37">
    <property type="entry name" value="SI:DKEY-61P9.11"/>
    <property type="match status" value="1"/>
</dbReference>
<dbReference type="InterPro" id="IPR049900">
    <property type="entry name" value="PKS_mFAS_DH"/>
</dbReference>
<evidence type="ECO:0000259" key="4">
    <source>
        <dbReference type="PROSITE" id="PS52019"/>
    </source>
</evidence>
<protein>
    <submittedName>
        <fullName evidence="5">Acyltransferase domain-containing protein</fullName>
    </submittedName>
</protein>
<feature type="non-terminal residue" evidence="5">
    <location>
        <position position="1"/>
    </location>
</feature>
<sequence length="358" mass="39766">LREAVRVVLHRSRLQQKLVGTGTMLAVSLPEDEAQRRVAPYGDLISVAAVNSPTAITLAGEEEALGRLQAELQAEQIFAKFLTVRVPYHSARMDLIKDELLSSLAGLEGRPARVPLYLTGKEGLARGPELDAEYWWHNVRDSVRFRAAVDRLADDGYGLFLEIGPHPVLGHSIKECLEAKDVEGRTLPSIRRQEDENARFTMSLAALHNLGVDIAWDRLYPSGETVTLPRYPWRRDRYWTEPEPVRQVRLGELDHPLLGRRLAMTEPTWEVKLDTEALPYLDDHRIQGNALFPAAGYLEMATQAVLAMTGGTEAALADVELRKALFLPEGEVRTVQLSFSSEGAAFTVATVPDGTGDR</sequence>
<reference evidence="6" key="1">
    <citation type="journal article" date="2019" name="Int. J. Syst. Evol. Microbiol.">
        <title>The Global Catalogue of Microorganisms (GCM) 10K type strain sequencing project: providing services to taxonomists for standard genome sequencing and annotation.</title>
        <authorList>
            <consortium name="The Broad Institute Genomics Platform"/>
            <consortium name="The Broad Institute Genome Sequencing Center for Infectious Disease"/>
            <person name="Wu L."/>
            <person name="Ma J."/>
        </authorList>
    </citation>
    <scope>NUCLEOTIDE SEQUENCE [LARGE SCALE GENOMIC DNA]</scope>
    <source>
        <strain evidence="6">CCUG 62974</strain>
    </source>
</reference>
<dbReference type="InterPro" id="IPR001227">
    <property type="entry name" value="Ac_transferase_dom_sf"/>
</dbReference>
<evidence type="ECO:0000313" key="6">
    <source>
        <dbReference type="Proteomes" id="UP001597024"/>
    </source>
</evidence>
<dbReference type="PANTHER" id="PTHR43775">
    <property type="entry name" value="FATTY ACID SYNTHASE"/>
    <property type="match status" value="1"/>
</dbReference>
<dbReference type="PROSITE" id="PS52019">
    <property type="entry name" value="PKS_MFAS_DH"/>
    <property type="match status" value="1"/>
</dbReference>
<accession>A0ABW3E3L8</accession>
<dbReference type="InterPro" id="IPR016036">
    <property type="entry name" value="Malonyl_transacylase_ACP-bd"/>
</dbReference>
<dbReference type="GO" id="GO:0016746">
    <property type="term" value="F:acyltransferase activity"/>
    <property type="evidence" value="ECO:0007669"/>
    <property type="project" value="UniProtKB-KW"/>
</dbReference>
<dbReference type="SMART" id="SM00827">
    <property type="entry name" value="PKS_AT"/>
    <property type="match status" value="1"/>
</dbReference>
<proteinExistence type="predicted"/>
<keyword evidence="6" id="KW-1185">Reference proteome</keyword>
<evidence type="ECO:0000256" key="3">
    <source>
        <dbReference type="PROSITE-ProRule" id="PRU01363"/>
    </source>
</evidence>
<dbReference type="InterPro" id="IPR014043">
    <property type="entry name" value="Acyl_transferase_dom"/>
</dbReference>
<dbReference type="Pfam" id="PF00698">
    <property type="entry name" value="Acyl_transf_1"/>
    <property type="match status" value="1"/>
</dbReference>
<dbReference type="InterPro" id="IPR016035">
    <property type="entry name" value="Acyl_Trfase/lysoPLipase"/>
</dbReference>
<dbReference type="InterPro" id="IPR049552">
    <property type="entry name" value="PKS_DH_N"/>
</dbReference>
<evidence type="ECO:0000256" key="1">
    <source>
        <dbReference type="ARBA" id="ARBA00022450"/>
    </source>
</evidence>
<keyword evidence="1" id="KW-0596">Phosphopantetheine</keyword>